<accession>A0A840QP65</accession>
<dbReference type="PANTHER" id="PTHR13353">
    <property type="entry name" value="TRANSMEMBRANE PROTEIN 19"/>
    <property type="match status" value="1"/>
</dbReference>
<feature type="transmembrane region" description="Helical" evidence="6">
    <location>
        <begin position="153"/>
        <end position="177"/>
    </location>
</feature>
<protein>
    <submittedName>
        <fullName evidence="7">Uncharacterized protein (TIGR00297 family)</fullName>
    </submittedName>
</protein>
<dbReference type="InterPro" id="IPR002794">
    <property type="entry name" value="DUF92_TMEM19"/>
</dbReference>
<comment type="subcellular location">
    <subcellularLocation>
        <location evidence="1">Membrane</location>
        <topology evidence="1">Multi-pass membrane protein</topology>
    </subcellularLocation>
</comment>
<dbReference type="AlphaFoldDB" id="A0A840QP65"/>
<feature type="transmembrane region" description="Helical" evidence="6">
    <location>
        <begin position="248"/>
        <end position="266"/>
    </location>
</feature>
<evidence type="ECO:0000256" key="4">
    <source>
        <dbReference type="ARBA" id="ARBA00022989"/>
    </source>
</evidence>
<feature type="transmembrane region" description="Helical" evidence="6">
    <location>
        <begin position="84"/>
        <end position="104"/>
    </location>
</feature>
<dbReference type="EMBL" id="JACHHB010000004">
    <property type="protein sequence ID" value="MBB5173131.1"/>
    <property type="molecule type" value="Genomic_DNA"/>
</dbReference>
<keyword evidence="4 6" id="KW-1133">Transmembrane helix</keyword>
<evidence type="ECO:0000313" key="8">
    <source>
        <dbReference type="Proteomes" id="UP000551878"/>
    </source>
</evidence>
<dbReference type="Pfam" id="PF01940">
    <property type="entry name" value="DUF92"/>
    <property type="match status" value="1"/>
</dbReference>
<keyword evidence="8" id="KW-1185">Reference proteome</keyword>
<dbReference type="RefSeq" id="WP_184663569.1">
    <property type="nucleotide sequence ID" value="NZ_JACHHB010000004.1"/>
</dbReference>
<evidence type="ECO:0000256" key="5">
    <source>
        <dbReference type="ARBA" id="ARBA00023136"/>
    </source>
</evidence>
<feature type="transmembrane region" description="Helical" evidence="6">
    <location>
        <begin position="30"/>
        <end position="63"/>
    </location>
</feature>
<proteinExistence type="inferred from homology"/>
<evidence type="ECO:0000256" key="1">
    <source>
        <dbReference type="ARBA" id="ARBA00004141"/>
    </source>
</evidence>
<keyword evidence="5 6" id="KW-0472">Membrane</keyword>
<reference evidence="7 8" key="1">
    <citation type="submission" date="2020-08" db="EMBL/GenBank/DDBJ databases">
        <title>Genomic Encyclopedia of Type Strains, Phase IV (KMG-IV): sequencing the most valuable type-strain genomes for metagenomic binning, comparative biology and taxonomic classification.</title>
        <authorList>
            <person name="Goeker M."/>
        </authorList>
    </citation>
    <scope>NUCLEOTIDE SEQUENCE [LARGE SCALE GENOMIC DNA]</scope>
    <source>
        <strain evidence="7 8">DSM 24696</strain>
    </source>
</reference>
<evidence type="ECO:0000313" key="7">
    <source>
        <dbReference type="EMBL" id="MBB5173131.1"/>
    </source>
</evidence>
<name>A0A840QP65_9BACI</name>
<dbReference type="Proteomes" id="UP000551878">
    <property type="component" value="Unassembled WGS sequence"/>
</dbReference>
<comment type="caution">
    <text evidence="7">The sequence shown here is derived from an EMBL/GenBank/DDBJ whole genome shotgun (WGS) entry which is preliminary data.</text>
</comment>
<dbReference type="GO" id="GO:0016020">
    <property type="term" value="C:membrane"/>
    <property type="evidence" value="ECO:0007669"/>
    <property type="project" value="UniProtKB-SubCell"/>
</dbReference>
<evidence type="ECO:0000256" key="2">
    <source>
        <dbReference type="ARBA" id="ARBA00009012"/>
    </source>
</evidence>
<evidence type="ECO:0000256" key="6">
    <source>
        <dbReference type="SAM" id="Phobius"/>
    </source>
</evidence>
<feature type="transmembrane region" description="Helical" evidence="6">
    <location>
        <begin position="110"/>
        <end position="132"/>
    </location>
</feature>
<dbReference type="PANTHER" id="PTHR13353:SF5">
    <property type="entry name" value="TRANSMEMBRANE PROTEIN 19"/>
    <property type="match status" value="1"/>
</dbReference>
<evidence type="ECO:0000256" key="3">
    <source>
        <dbReference type="ARBA" id="ARBA00022692"/>
    </source>
</evidence>
<keyword evidence="3 6" id="KW-0812">Transmembrane</keyword>
<comment type="similarity">
    <text evidence="2">Belongs to the TMEM19 family.</text>
</comment>
<sequence length="267" mass="28937">MILPLSLTIGVVIFAYLVYRLRSLTSSGFFMAMVVGISVAWTTGVFGLIIMGAFFVTATLVGRLFKNNTKEHSNVVVKGEERDALQVFANGGVPALFSVCYALFNDPLWLWMFIGSFAAVNADTWATSFGSLSRKKPFDIRTGKRVDTGVSGAISLSGTVGALLGSFLIATVSLFSFPLLEGELANGMIWLSVVTFSGFIAQFVDTLIGAWLQVSYRCRQCGITTEQTKHCGQTSEYVKGFMLIDNDVVNVICALSGALIALTFIYF</sequence>
<feature type="transmembrane region" description="Helical" evidence="6">
    <location>
        <begin position="189"/>
        <end position="212"/>
    </location>
</feature>
<gene>
    <name evidence="7" type="ORF">HNQ41_001294</name>
</gene>
<organism evidence="7 8">
    <name type="scientific">Texcoconibacillus texcoconensis</name>
    <dbReference type="NCBI Taxonomy" id="1095777"/>
    <lineage>
        <taxon>Bacteria</taxon>
        <taxon>Bacillati</taxon>
        <taxon>Bacillota</taxon>
        <taxon>Bacilli</taxon>
        <taxon>Bacillales</taxon>
        <taxon>Bacillaceae</taxon>
        <taxon>Texcoconibacillus</taxon>
    </lineage>
</organism>